<protein>
    <recommendedName>
        <fullName evidence="4">DUF4374 domain-containing protein</fullName>
    </recommendedName>
</protein>
<reference evidence="2 3" key="1">
    <citation type="submission" date="2020-09" db="EMBL/GenBank/DDBJ databases">
        <authorList>
            <person name="Kim M.K."/>
        </authorList>
    </citation>
    <scope>NUCLEOTIDE SEQUENCE [LARGE SCALE GENOMIC DNA]</scope>
    <source>
        <strain evidence="2 3">BT189</strain>
    </source>
</reference>
<evidence type="ECO:0000313" key="2">
    <source>
        <dbReference type="EMBL" id="MBD2723875.1"/>
    </source>
</evidence>
<evidence type="ECO:0008006" key="4">
    <source>
        <dbReference type="Google" id="ProtNLM"/>
    </source>
</evidence>
<dbReference type="Pfam" id="PF20559">
    <property type="entry name" value="DUF6770"/>
    <property type="match status" value="1"/>
</dbReference>
<feature type="chain" id="PRO_5045518526" description="DUF4374 domain-containing protein" evidence="1">
    <location>
        <begin position="24"/>
        <end position="528"/>
    </location>
</feature>
<sequence>MFVKRTLLAASLAALAAPAALHAQTQTLDGISRVSRTAIEPVYAGNEVKGYVTYTKGDKADKKNDNFLLDFYDQDLNKVTNITLQKPAGKYFLLRNAFNGTAFAMYYYNAKDKTLELETYDTSLKKLGFKAIGELNRADMAATMQSFGAQGNDGDSGGGGMFGSMGLFPVPNYGFVRNSYEGTMKGYNLQMYDDKLTPRWRIAADPKAKFYETINLTQAVDKYILGTALRRDGVMSKKINPYMVAIEAATGKKVFEMPVETSTTEQLSLSSFTFDPVKREFIAVGEFYKLNDKPFVNKSQGFFIKRFSEAGKQVAVTNYGWHNQVAAAMPAEARQSLEDGFVNYTHSIVRGSNGMTYIVAEQYKVVGDGMGIAMTMLGGNASVSKGKIANMLVFALDPEYKLTNVKFFPKDPSVAYVPPGAGLMGTGFLGMYFRQSGQFDYQFTQKNDANSQFNVVYINYDKEKGEATKKVIGNVAFGDNGQFKVDKIDGTSNATASYLYPAKPGYVMLVDYLKKEKKMGMKLVKLNI</sequence>
<dbReference type="EMBL" id="JACXAC010000005">
    <property type="protein sequence ID" value="MBD2723875.1"/>
    <property type="molecule type" value="Genomic_DNA"/>
</dbReference>
<comment type="caution">
    <text evidence="2">The sequence shown here is derived from an EMBL/GenBank/DDBJ whole genome shotgun (WGS) entry which is preliminary data.</text>
</comment>
<gene>
    <name evidence="2" type="ORF">IC234_17235</name>
</gene>
<evidence type="ECO:0000313" key="3">
    <source>
        <dbReference type="Proteomes" id="UP000606003"/>
    </source>
</evidence>
<proteinExistence type="predicted"/>
<dbReference type="RefSeq" id="WP_190927018.1">
    <property type="nucleotide sequence ID" value="NZ_JACXAC010000005.1"/>
</dbReference>
<dbReference type="InterPro" id="IPR046661">
    <property type="entry name" value="DUF6770"/>
</dbReference>
<accession>A0ABR8JXQ6</accession>
<keyword evidence="3" id="KW-1185">Reference proteome</keyword>
<evidence type="ECO:0000256" key="1">
    <source>
        <dbReference type="SAM" id="SignalP"/>
    </source>
</evidence>
<name>A0ABR8JXQ6_9BACT</name>
<feature type="signal peptide" evidence="1">
    <location>
        <begin position="1"/>
        <end position="23"/>
    </location>
</feature>
<organism evidence="2 3">
    <name type="scientific">Hymenobacter armeniacus</name>
    <dbReference type="NCBI Taxonomy" id="2771358"/>
    <lineage>
        <taxon>Bacteria</taxon>
        <taxon>Pseudomonadati</taxon>
        <taxon>Bacteroidota</taxon>
        <taxon>Cytophagia</taxon>
        <taxon>Cytophagales</taxon>
        <taxon>Hymenobacteraceae</taxon>
        <taxon>Hymenobacter</taxon>
    </lineage>
</organism>
<dbReference type="Proteomes" id="UP000606003">
    <property type="component" value="Unassembled WGS sequence"/>
</dbReference>
<keyword evidence="1" id="KW-0732">Signal</keyword>